<accession>A0A814J7Q7</accession>
<dbReference type="Proteomes" id="UP000663879">
    <property type="component" value="Unassembled WGS sequence"/>
</dbReference>
<name>A0A814J7Q7_9BILA</name>
<dbReference type="PANTHER" id="PTHR18841">
    <property type="entry name" value="VITELLINE MEMBRANE OUTER LAYER PROTEIN I-RELATED"/>
    <property type="match status" value="1"/>
</dbReference>
<reference evidence="1" key="1">
    <citation type="submission" date="2021-02" db="EMBL/GenBank/DDBJ databases">
        <authorList>
            <person name="Nowell W R."/>
        </authorList>
    </citation>
    <scope>NUCLEOTIDE SEQUENCE</scope>
    <source>
        <strain evidence="1">Ploen Becks lab</strain>
    </source>
</reference>
<dbReference type="PANTHER" id="PTHR18841:SF0">
    <property type="entry name" value="VITELLINE MEMBRANE OUTER LAYER 1 HOMOLOG A-RELATED"/>
    <property type="match status" value="1"/>
</dbReference>
<gene>
    <name evidence="1" type="ORF">OXX778_LOCUS18002</name>
</gene>
<evidence type="ECO:0000313" key="1">
    <source>
        <dbReference type="EMBL" id="CAF1033750.1"/>
    </source>
</evidence>
<evidence type="ECO:0008006" key="3">
    <source>
        <dbReference type="Google" id="ProtNLM"/>
    </source>
</evidence>
<dbReference type="SUPFAM" id="SSF51092">
    <property type="entry name" value="Vitelline membrane outer protein-I (VMO-I)"/>
    <property type="match status" value="1"/>
</dbReference>
<comment type="caution">
    <text evidence="1">The sequence shown here is derived from an EMBL/GenBank/DDBJ whole genome shotgun (WGS) entry which is preliminary data.</text>
</comment>
<dbReference type="AlphaFoldDB" id="A0A814J7Q7"/>
<dbReference type="EMBL" id="CAJNOC010004796">
    <property type="protein sequence ID" value="CAF1033750.1"/>
    <property type="molecule type" value="Genomic_DNA"/>
</dbReference>
<dbReference type="Gene3D" id="2.100.10.20">
    <property type="entry name" value="Vitelline membrane outer layer protein I (VOMI)"/>
    <property type="match status" value="1"/>
</dbReference>
<dbReference type="GO" id="GO:0005615">
    <property type="term" value="C:extracellular space"/>
    <property type="evidence" value="ECO:0007669"/>
    <property type="project" value="TreeGrafter"/>
</dbReference>
<keyword evidence="2" id="KW-1185">Reference proteome</keyword>
<proteinExistence type="predicted"/>
<dbReference type="InterPro" id="IPR005515">
    <property type="entry name" value="VOMI"/>
</dbReference>
<protein>
    <recommendedName>
        <fullName evidence="3">Vitelline membrane outer layer 1-like protein</fullName>
    </recommendedName>
</protein>
<organism evidence="1 2">
    <name type="scientific">Brachionus calyciflorus</name>
    <dbReference type="NCBI Taxonomy" id="104777"/>
    <lineage>
        <taxon>Eukaryota</taxon>
        <taxon>Metazoa</taxon>
        <taxon>Spiralia</taxon>
        <taxon>Gnathifera</taxon>
        <taxon>Rotifera</taxon>
        <taxon>Eurotatoria</taxon>
        <taxon>Monogononta</taxon>
        <taxon>Pseudotrocha</taxon>
        <taxon>Ploima</taxon>
        <taxon>Brachionidae</taxon>
        <taxon>Brachionus</taxon>
    </lineage>
</organism>
<dbReference type="Pfam" id="PF03762">
    <property type="entry name" value="VOMI"/>
    <property type="match status" value="1"/>
</dbReference>
<dbReference type="OrthoDB" id="6344411at2759"/>
<sequence>MRIRSNLYPNGEYLNDFFTTTLTTSTTTLPPVIISSINNPYGVNWGVWGPSEECDQNDYVIGFRTKLQPDQGAGDDTSINGVELICSNGKRIKSSEGDFGSWDTVYRNCSNGQKINGFSYGIENKGSSDDTATNVIRLFCTGGYNITSLEGRWSTSIIKMSCPYGFIVGLRTQVQPFQNSADETGLNNIEFICK</sequence>
<dbReference type="InterPro" id="IPR036706">
    <property type="entry name" value="VOMI_sf"/>
</dbReference>
<evidence type="ECO:0000313" key="2">
    <source>
        <dbReference type="Proteomes" id="UP000663879"/>
    </source>
</evidence>